<gene>
    <name evidence="3" type="ORF">EZS28_006108</name>
</gene>
<dbReference type="Gene3D" id="2.130.10.10">
    <property type="entry name" value="YVTN repeat-like/Quinoprotein amine dehydrogenase"/>
    <property type="match status" value="1"/>
</dbReference>
<dbReference type="EMBL" id="SNRW01000972">
    <property type="protein sequence ID" value="KAA6398365.1"/>
    <property type="molecule type" value="Genomic_DNA"/>
</dbReference>
<keyword evidence="2" id="KW-0853">WD repeat</keyword>
<evidence type="ECO:0000313" key="3">
    <source>
        <dbReference type="EMBL" id="KAA6398365.1"/>
    </source>
</evidence>
<sequence>MNDVLIVAGGTDRQVDIWSVTRPVESKRLDATHANCIVFSEDKMLFYVGGYKLIQCFKRDSQDPIIRWNAHEGNILCLLSYQDNMLFSGAEDKKFIVWKPLNFQMGKSGQIFAHQFNSEVSSMTLDPTDIRTLFLSFQNGEIARYTLGSDTITIIKRPGPMVRSISSTRNLNFLFAADNEGFVYVYQTQTGELIKRFRAHDTYINKCVLSYDGMRLATCSSDHTAQVWSVPSLTNVSSTPELRWKHPMVHKRWVWDCVFTQDGKSLVTVSSDRSVTQFFEQSPIQRTLFERQRAAMCLALAEIDAIH</sequence>
<dbReference type="SMART" id="SM00320">
    <property type="entry name" value="WD40"/>
    <property type="match status" value="4"/>
</dbReference>
<dbReference type="PROSITE" id="PS50082">
    <property type="entry name" value="WD_REPEATS_2"/>
    <property type="match status" value="1"/>
</dbReference>
<protein>
    <submittedName>
        <fullName evidence="3">Putative Target of rapamycin complex subunit LST8</fullName>
    </submittedName>
</protein>
<evidence type="ECO:0000256" key="2">
    <source>
        <dbReference type="PROSITE-ProRule" id="PRU00221"/>
    </source>
</evidence>
<dbReference type="GO" id="GO:0031931">
    <property type="term" value="C:TORC1 complex"/>
    <property type="evidence" value="ECO:0007669"/>
    <property type="project" value="InterPro"/>
</dbReference>
<dbReference type="InterPro" id="IPR037588">
    <property type="entry name" value="MLST8"/>
</dbReference>
<proteinExistence type="inferred from homology"/>
<evidence type="ECO:0000313" key="4">
    <source>
        <dbReference type="Proteomes" id="UP000324800"/>
    </source>
</evidence>
<comment type="caution">
    <text evidence="3">The sequence shown here is derived from an EMBL/GenBank/DDBJ whole genome shotgun (WGS) entry which is preliminary data.</text>
</comment>
<accession>A0A5J4WVI0</accession>
<reference evidence="3 4" key="1">
    <citation type="submission" date="2019-03" db="EMBL/GenBank/DDBJ databases">
        <title>Single cell metagenomics reveals metabolic interactions within the superorganism composed of flagellate Streblomastix strix and complex community of Bacteroidetes bacteria on its surface.</title>
        <authorList>
            <person name="Treitli S.C."/>
            <person name="Kolisko M."/>
            <person name="Husnik F."/>
            <person name="Keeling P."/>
            <person name="Hampl V."/>
        </authorList>
    </citation>
    <scope>NUCLEOTIDE SEQUENCE [LARGE SCALE GENOMIC DNA]</scope>
    <source>
        <strain evidence="3">ST1C</strain>
    </source>
</reference>
<dbReference type="InterPro" id="IPR015943">
    <property type="entry name" value="WD40/YVTN_repeat-like_dom_sf"/>
</dbReference>
<dbReference type="Pfam" id="PF00400">
    <property type="entry name" value="WD40"/>
    <property type="match status" value="3"/>
</dbReference>
<feature type="repeat" description="WD" evidence="2">
    <location>
        <begin position="197"/>
        <end position="238"/>
    </location>
</feature>
<dbReference type="PANTHER" id="PTHR19842">
    <property type="entry name" value="G BETA-LIKE PROTEIN GBL"/>
    <property type="match status" value="1"/>
</dbReference>
<dbReference type="GO" id="GO:0031932">
    <property type="term" value="C:TORC2 complex"/>
    <property type="evidence" value="ECO:0007669"/>
    <property type="project" value="InterPro"/>
</dbReference>
<evidence type="ECO:0000256" key="1">
    <source>
        <dbReference type="ARBA" id="ARBA00009890"/>
    </source>
</evidence>
<dbReference type="Proteomes" id="UP000324800">
    <property type="component" value="Unassembled WGS sequence"/>
</dbReference>
<dbReference type="SUPFAM" id="SSF50978">
    <property type="entry name" value="WD40 repeat-like"/>
    <property type="match status" value="1"/>
</dbReference>
<dbReference type="AlphaFoldDB" id="A0A5J4WVI0"/>
<organism evidence="3 4">
    <name type="scientific">Streblomastix strix</name>
    <dbReference type="NCBI Taxonomy" id="222440"/>
    <lineage>
        <taxon>Eukaryota</taxon>
        <taxon>Metamonada</taxon>
        <taxon>Preaxostyla</taxon>
        <taxon>Oxymonadida</taxon>
        <taxon>Streblomastigidae</taxon>
        <taxon>Streblomastix</taxon>
    </lineage>
</organism>
<name>A0A5J4WVI0_9EUKA</name>
<dbReference type="InterPro" id="IPR036322">
    <property type="entry name" value="WD40_repeat_dom_sf"/>
</dbReference>
<dbReference type="OrthoDB" id="400at2759"/>
<dbReference type="PANTHER" id="PTHR19842:SF0">
    <property type="entry name" value="TARGET OF RAPAMYCIN COMPLEX SUBUNIT LST8"/>
    <property type="match status" value="1"/>
</dbReference>
<dbReference type="InterPro" id="IPR001680">
    <property type="entry name" value="WD40_rpt"/>
</dbReference>
<comment type="similarity">
    <text evidence="1">Belongs to the WD repeat LST8 family.</text>
</comment>
<dbReference type="GO" id="GO:0032956">
    <property type="term" value="P:regulation of actin cytoskeleton organization"/>
    <property type="evidence" value="ECO:0007669"/>
    <property type="project" value="TreeGrafter"/>
</dbReference>
<dbReference type="GO" id="GO:0031929">
    <property type="term" value="P:TOR signaling"/>
    <property type="evidence" value="ECO:0007669"/>
    <property type="project" value="InterPro"/>
</dbReference>